<reference evidence="2 3" key="1">
    <citation type="submission" date="2020-05" db="EMBL/GenBank/DDBJ databases">
        <title>Vigna angularis (adzuki bean) Var. LongXiaoDou No. 4 denovo assembly.</title>
        <authorList>
            <person name="Xiang H."/>
        </authorList>
    </citation>
    <scope>NUCLEOTIDE SEQUENCE [LARGE SCALE GENOMIC DNA]</scope>
    <source>
        <tissue evidence="2">Leaf</tissue>
    </source>
</reference>
<proteinExistence type="predicted"/>
<accession>A0A8T0KLL3</accession>
<sequence length="81" mass="9279">MWKEDKRREVYIGGSNGQILNEVGFSCDCGKGGGTWGERKRREIKECVVHAREQNVQSGRRENEGSGKRLDRIEKERRVSG</sequence>
<protein>
    <submittedName>
        <fullName evidence="2">Uncharacterized protein</fullName>
    </submittedName>
</protein>
<evidence type="ECO:0000313" key="3">
    <source>
        <dbReference type="Proteomes" id="UP000743370"/>
    </source>
</evidence>
<name>A0A8T0KLL3_PHAAN</name>
<dbReference type="Proteomes" id="UP000743370">
    <property type="component" value="Unassembled WGS sequence"/>
</dbReference>
<evidence type="ECO:0000313" key="2">
    <source>
        <dbReference type="EMBL" id="KAG2399969.1"/>
    </source>
</evidence>
<feature type="region of interest" description="Disordered" evidence="1">
    <location>
        <begin position="54"/>
        <end position="81"/>
    </location>
</feature>
<evidence type="ECO:0000256" key="1">
    <source>
        <dbReference type="SAM" id="MobiDB-lite"/>
    </source>
</evidence>
<comment type="caution">
    <text evidence="2">The sequence shown here is derived from an EMBL/GenBank/DDBJ whole genome shotgun (WGS) entry which is preliminary data.</text>
</comment>
<dbReference type="EMBL" id="JABFOF010000004">
    <property type="protein sequence ID" value="KAG2399969.1"/>
    <property type="molecule type" value="Genomic_DNA"/>
</dbReference>
<organism evidence="2 3">
    <name type="scientific">Phaseolus angularis</name>
    <name type="common">Azuki bean</name>
    <name type="synonym">Vigna angularis</name>
    <dbReference type="NCBI Taxonomy" id="3914"/>
    <lineage>
        <taxon>Eukaryota</taxon>
        <taxon>Viridiplantae</taxon>
        <taxon>Streptophyta</taxon>
        <taxon>Embryophyta</taxon>
        <taxon>Tracheophyta</taxon>
        <taxon>Spermatophyta</taxon>
        <taxon>Magnoliopsida</taxon>
        <taxon>eudicotyledons</taxon>
        <taxon>Gunneridae</taxon>
        <taxon>Pentapetalae</taxon>
        <taxon>rosids</taxon>
        <taxon>fabids</taxon>
        <taxon>Fabales</taxon>
        <taxon>Fabaceae</taxon>
        <taxon>Papilionoideae</taxon>
        <taxon>50 kb inversion clade</taxon>
        <taxon>NPAAA clade</taxon>
        <taxon>indigoferoid/millettioid clade</taxon>
        <taxon>Phaseoleae</taxon>
        <taxon>Vigna</taxon>
    </lineage>
</organism>
<gene>
    <name evidence="2" type="ORF">HKW66_Vig0101770</name>
</gene>
<dbReference type="AlphaFoldDB" id="A0A8T0KLL3"/>